<evidence type="ECO:0000256" key="8">
    <source>
        <dbReference type="ARBA" id="ARBA00022777"/>
    </source>
</evidence>
<comment type="caution">
    <text evidence="13">The sequence shown here is derived from an EMBL/GenBank/DDBJ whole genome shotgun (WGS) entry which is preliminary data.</text>
</comment>
<evidence type="ECO:0000256" key="9">
    <source>
        <dbReference type="ARBA" id="ARBA00022840"/>
    </source>
</evidence>
<organism evidence="13">
    <name type="scientific">bioreactor metagenome</name>
    <dbReference type="NCBI Taxonomy" id="1076179"/>
    <lineage>
        <taxon>unclassified sequences</taxon>
        <taxon>metagenomes</taxon>
        <taxon>ecological metagenomes</taxon>
    </lineage>
</organism>
<keyword evidence="7" id="KW-0547">Nucleotide-binding</keyword>
<dbReference type="GO" id="GO:0006164">
    <property type="term" value="P:purine nucleotide biosynthetic process"/>
    <property type="evidence" value="ECO:0007669"/>
    <property type="project" value="TreeGrafter"/>
</dbReference>
<dbReference type="Pfam" id="PF13793">
    <property type="entry name" value="Pribosyltran_N"/>
    <property type="match status" value="1"/>
</dbReference>
<dbReference type="FunFam" id="3.40.50.2020:FF:000001">
    <property type="entry name" value="Ribose-phosphate pyrophosphokinase"/>
    <property type="match status" value="1"/>
</dbReference>
<keyword evidence="4 13" id="KW-0808">Transferase</keyword>
<evidence type="ECO:0000256" key="11">
    <source>
        <dbReference type="ARBA" id="ARBA00049535"/>
    </source>
</evidence>
<comment type="pathway">
    <text evidence="2">Metabolic intermediate biosynthesis; 5-phospho-alpha-D-ribose 1-diphosphate biosynthesis; 5-phospho-alpha-D-ribose 1-diphosphate from D-ribose 5-phosphate (route I): step 1/1.</text>
</comment>
<reference evidence="13" key="1">
    <citation type="submission" date="2019-08" db="EMBL/GenBank/DDBJ databases">
        <authorList>
            <person name="Kucharzyk K."/>
            <person name="Murdoch R.W."/>
            <person name="Higgins S."/>
            <person name="Loffler F."/>
        </authorList>
    </citation>
    <scope>NUCLEOTIDE SEQUENCE</scope>
</reference>
<sequence length="319" mass="35078">MKGIQLIAGSSHPELAEKISKKMGLPLTPMVIKKFLNSEIYVRIGKKVRGDDIFVIQTFGDNVNDSLMELLIIIDALRRSSAGRINIVCPNLCYSRQDRKIESHEPISSKLVANLITVAGVERLITVDLHASQIQGFYDIPVDHLVGYPLIAKYIQRKKYKDLVVVAPDIGAAKKTHKVADLLGVQIAIVDKVRTGHGTSEAAHIVGEVKGKTALLIDDMVDGGGSIVAAVEAVKKFGAKKIIIGATHGFLNGEAVDRLKNSDADKVIFLDTVPIPKYKRFKGMTIISVAPLLAKIIKRIHTERSLGELFKWEEHRKIL</sequence>
<keyword evidence="5" id="KW-0479">Metal-binding</keyword>
<evidence type="ECO:0000256" key="7">
    <source>
        <dbReference type="ARBA" id="ARBA00022741"/>
    </source>
</evidence>
<evidence type="ECO:0000313" key="13">
    <source>
        <dbReference type="EMBL" id="MPM42579.1"/>
    </source>
</evidence>
<dbReference type="AlphaFoldDB" id="A0A644ZNQ0"/>
<comment type="catalytic activity">
    <reaction evidence="11">
        <text>D-ribose 5-phosphate + ATP = 5-phospho-alpha-D-ribose 1-diphosphate + AMP + H(+)</text>
        <dbReference type="Rhea" id="RHEA:15609"/>
        <dbReference type="ChEBI" id="CHEBI:15378"/>
        <dbReference type="ChEBI" id="CHEBI:30616"/>
        <dbReference type="ChEBI" id="CHEBI:58017"/>
        <dbReference type="ChEBI" id="CHEBI:78346"/>
        <dbReference type="ChEBI" id="CHEBI:456215"/>
        <dbReference type="EC" id="2.7.6.1"/>
    </reaction>
</comment>
<keyword evidence="8 13" id="KW-0418">Kinase</keyword>
<dbReference type="Pfam" id="PF14572">
    <property type="entry name" value="Pribosyl_synth"/>
    <property type="match status" value="1"/>
</dbReference>
<dbReference type="GO" id="GO:0004749">
    <property type="term" value="F:ribose phosphate diphosphokinase activity"/>
    <property type="evidence" value="ECO:0007669"/>
    <property type="project" value="UniProtKB-EC"/>
</dbReference>
<dbReference type="NCBIfam" id="NF002320">
    <property type="entry name" value="PRK01259.1"/>
    <property type="match status" value="1"/>
</dbReference>
<evidence type="ECO:0000256" key="2">
    <source>
        <dbReference type="ARBA" id="ARBA00004996"/>
    </source>
</evidence>
<dbReference type="PANTHER" id="PTHR10210:SF41">
    <property type="entry name" value="RIBOSE-PHOSPHATE PYROPHOSPHOKINASE 1, CHLOROPLASTIC"/>
    <property type="match status" value="1"/>
</dbReference>
<evidence type="ECO:0000256" key="5">
    <source>
        <dbReference type="ARBA" id="ARBA00022723"/>
    </source>
</evidence>
<dbReference type="InterPro" id="IPR029099">
    <property type="entry name" value="Pribosyltran_N"/>
</dbReference>
<dbReference type="SMART" id="SM01400">
    <property type="entry name" value="Pribosyltran_N"/>
    <property type="match status" value="1"/>
</dbReference>
<dbReference type="InterPro" id="IPR029057">
    <property type="entry name" value="PRTase-like"/>
</dbReference>
<dbReference type="Gene3D" id="3.40.50.2020">
    <property type="match status" value="2"/>
</dbReference>
<dbReference type="GO" id="GO:0006015">
    <property type="term" value="P:5-phosphoribose 1-diphosphate biosynthetic process"/>
    <property type="evidence" value="ECO:0007669"/>
    <property type="project" value="TreeGrafter"/>
</dbReference>
<dbReference type="GO" id="GO:0000287">
    <property type="term" value="F:magnesium ion binding"/>
    <property type="evidence" value="ECO:0007669"/>
    <property type="project" value="InterPro"/>
</dbReference>
<evidence type="ECO:0000256" key="3">
    <source>
        <dbReference type="ARBA" id="ARBA00013247"/>
    </source>
</evidence>
<dbReference type="PANTHER" id="PTHR10210">
    <property type="entry name" value="RIBOSE-PHOSPHATE DIPHOSPHOKINASE FAMILY MEMBER"/>
    <property type="match status" value="1"/>
</dbReference>
<gene>
    <name evidence="13" type="primary">prs_25</name>
    <name evidence="13" type="ORF">SDC9_89245</name>
</gene>
<evidence type="ECO:0000259" key="12">
    <source>
        <dbReference type="Pfam" id="PF13793"/>
    </source>
</evidence>
<dbReference type="EC" id="2.7.6.1" evidence="3"/>
<evidence type="ECO:0000256" key="6">
    <source>
        <dbReference type="ARBA" id="ARBA00022727"/>
    </source>
</evidence>
<dbReference type="EMBL" id="VSSQ01009780">
    <property type="protein sequence ID" value="MPM42579.1"/>
    <property type="molecule type" value="Genomic_DNA"/>
</dbReference>
<comment type="cofactor">
    <cofactor evidence="1">
        <name>Mg(2+)</name>
        <dbReference type="ChEBI" id="CHEBI:18420"/>
    </cofactor>
</comment>
<feature type="domain" description="Ribose-phosphate pyrophosphokinase N-terminal" evidence="12">
    <location>
        <begin position="4"/>
        <end position="120"/>
    </location>
</feature>
<dbReference type="GO" id="GO:0016301">
    <property type="term" value="F:kinase activity"/>
    <property type="evidence" value="ECO:0007669"/>
    <property type="project" value="UniProtKB-KW"/>
</dbReference>
<proteinExistence type="predicted"/>
<evidence type="ECO:0000256" key="1">
    <source>
        <dbReference type="ARBA" id="ARBA00001946"/>
    </source>
</evidence>
<dbReference type="InterPro" id="IPR000836">
    <property type="entry name" value="PRTase_dom"/>
</dbReference>
<keyword evidence="9" id="KW-0067">ATP-binding</keyword>
<dbReference type="InterPro" id="IPR005946">
    <property type="entry name" value="Rib-P_diPkinase"/>
</dbReference>
<dbReference type="NCBIfam" id="TIGR01251">
    <property type="entry name" value="ribP_PPkin"/>
    <property type="match status" value="1"/>
</dbReference>
<keyword evidence="10" id="KW-0460">Magnesium</keyword>
<dbReference type="SUPFAM" id="SSF53271">
    <property type="entry name" value="PRTase-like"/>
    <property type="match status" value="1"/>
</dbReference>
<dbReference type="GO" id="GO:0005524">
    <property type="term" value="F:ATP binding"/>
    <property type="evidence" value="ECO:0007669"/>
    <property type="project" value="UniProtKB-KW"/>
</dbReference>
<evidence type="ECO:0000256" key="10">
    <source>
        <dbReference type="ARBA" id="ARBA00022842"/>
    </source>
</evidence>
<evidence type="ECO:0000256" key="4">
    <source>
        <dbReference type="ARBA" id="ARBA00022679"/>
    </source>
</evidence>
<accession>A0A644ZNQ0</accession>
<dbReference type="GO" id="GO:0002189">
    <property type="term" value="C:ribose phosphate diphosphokinase complex"/>
    <property type="evidence" value="ECO:0007669"/>
    <property type="project" value="TreeGrafter"/>
</dbReference>
<dbReference type="GO" id="GO:0005737">
    <property type="term" value="C:cytoplasm"/>
    <property type="evidence" value="ECO:0007669"/>
    <property type="project" value="TreeGrafter"/>
</dbReference>
<keyword evidence="6" id="KW-0545">Nucleotide biosynthesis</keyword>
<dbReference type="CDD" id="cd06223">
    <property type="entry name" value="PRTases_typeI"/>
    <property type="match status" value="1"/>
</dbReference>
<name>A0A644ZNQ0_9ZZZZ</name>
<protein>
    <recommendedName>
        <fullName evidence="3">ribose-phosphate diphosphokinase</fullName>
        <ecNumber evidence="3">2.7.6.1</ecNumber>
    </recommendedName>
</protein>